<comment type="catalytic activity">
    <reaction evidence="1">
        <text>D-mannose 6-phosphate = D-fructose 6-phosphate</text>
        <dbReference type="Rhea" id="RHEA:12356"/>
        <dbReference type="ChEBI" id="CHEBI:58735"/>
        <dbReference type="ChEBI" id="CHEBI:61527"/>
        <dbReference type="EC" id="5.3.1.8"/>
    </reaction>
</comment>
<feature type="active site" evidence="8">
    <location>
        <position position="283"/>
    </location>
</feature>
<dbReference type="AlphaFoldDB" id="A0AAV9ITD4"/>
<dbReference type="Gene3D" id="1.10.441.10">
    <property type="entry name" value="Phosphomannose Isomerase, domain 2"/>
    <property type="match status" value="1"/>
</dbReference>
<evidence type="ECO:0000256" key="2">
    <source>
        <dbReference type="ARBA" id="ARBA00004666"/>
    </source>
</evidence>
<dbReference type="InterPro" id="IPR011051">
    <property type="entry name" value="RmlC_Cupin_sf"/>
</dbReference>
<accession>A0AAV9ITD4</accession>
<comment type="caution">
    <text evidence="12">The sequence shown here is derived from an EMBL/GenBank/DDBJ whole genome shotgun (WGS) entry which is preliminary data.</text>
</comment>
<dbReference type="SUPFAM" id="SSF51182">
    <property type="entry name" value="RmlC-like cupins"/>
    <property type="match status" value="1"/>
</dbReference>
<evidence type="ECO:0000256" key="3">
    <source>
        <dbReference type="ARBA" id="ARBA00010772"/>
    </source>
</evidence>
<comment type="similarity">
    <text evidence="3">Belongs to the mannose-6-phosphate isomerase type 1 family.</text>
</comment>
<dbReference type="Pfam" id="PF20512">
    <property type="entry name" value="PMI_typeI_hel"/>
    <property type="match status" value="1"/>
</dbReference>
<dbReference type="InterPro" id="IPR046458">
    <property type="entry name" value="PMI_typeI_hel"/>
</dbReference>
<feature type="domain" description="Phosphomannose isomerase type I helical insertion" evidence="11">
    <location>
        <begin position="174"/>
        <end position="245"/>
    </location>
</feature>
<proteinExistence type="inferred from homology"/>
<dbReference type="PIRSF" id="PIRSF001480">
    <property type="entry name" value="Mannose-6-phosphate_isomerase"/>
    <property type="match status" value="1"/>
</dbReference>
<dbReference type="PANTHER" id="PTHR10309:SF0">
    <property type="entry name" value="MANNOSE-6-PHOSPHATE ISOMERASE"/>
    <property type="match status" value="1"/>
</dbReference>
<dbReference type="InterPro" id="IPR046457">
    <property type="entry name" value="PMI_typeI_cat"/>
</dbReference>
<dbReference type="GO" id="GO:0005829">
    <property type="term" value="C:cytosol"/>
    <property type="evidence" value="ECO:0007669"/>
    <property type="project" value="TreeGrafter"/>
</dbReference>
<keyword evidence="7" id="KW-0413">Isomerase</keyword>
<evidence type="ECO:0000256" key="9">
    <source>
        <dbReference type="PIRSR" id="PIRSR001480-2"/>
    </source>
</evidence>
<gene>
    <name evidence="12" type="ORF">CDCA_CDCA05G1547</name>
</gene>
<dbReference type="InterPro" id="IPR001250">
    <property type="entry name" value="Man6P_Isoase-1"/>
</dbReference>
<dbReference type="PANTHER" id="PTHR10309">
    <property type="entry name" value="MANNOSE-6-PHOSPHATE ISOMERASE"/>
    <property type="match status" value="1"/>
</dbReference>
<comment type="pathway">
    <text evidence="2">Nucleotide-sugar biosynthesis; GDP-alpha-D-mannose biosynthesis; alpha-D-mannose 1-phosphate from D-fructose 6-phosphate: step 1/2.</text>
</comment>
<feature type="binding site" evidence="9">
    <location>
        <position position="264"/>
    </location>
    <ligand>
        <name>Zn(2+)</name>
        <dbReference type="ChEBI" id="CHEBI:29105"/>
    </ligand>
</feature>
<comment type="cofactor">
    <cofactor evidence="9">
        <name>Zn(2+)</name>
        <dbReference type="ChEBI" id="CHEBI:29105"/>
    </cofactor>
    <text evidence="9">Binds 1 zinc ion per subunit.</text>
</comment>
<dbReference type="InterPro" id="IPR018050">
    <property type="entry name" value="Pmannose_isomerase-type1_CS"/>
</dbReference>
<dbReference type="Pfam" id="PF20511">
    <property type="entry name" value="PMI_typeI_cat"/>
    <property type="match status" value="1"/>
</dbReference>
<organism evidence="12 13">
    <name type="scientific">Cyanidium caldarium</name>
    <name type="common">Red alga</name>
    <dbReference type="NCBI Taxonomy" id="2771"/>
    <lineage>
        <taxon>Eukaryota</taxon>
        <taxon>Rhodophyta</taxon>
        <taxon>Bangiophyceae</taxon>
        <taxon>Cyanidiales</taxon>
        <taxon>Cyanidiaceae</taxon>
        <taxon>Cyanidium</taxon>
    </lineage>
</organism>
<keyword evidence="13" id="KW-1185">Reference proteome</keyword>
<keyword evidence="5 9" id="KW-0479">Metal-binding</keyword>
<feature type="binding site" evidence="9">
    <location>
        <position position="102"/>
    </location>
    <ligand>
        <name>Zn(2+)</name>
        <dbReference type="ChEBI" id="CHEBI:29105"/>
    </ligand>
</feature>
<dbReference type="GO" id="GO:0005975">
    <property type="term" value="P:carbohydrate metabolic process"/>
    <property type="evidence" value="ECO:0007669"/>
    <property type="project" value="InterPro"/>
</dbReference>
<evidence type="ECO:0000256" key="1">
    <source>
        <dbReference type="ARBA" id="ARBA00000757"/>
    </source>
</evidence>
<evidence type="ECO:0000256" key="4">
    <source>
        <dbReference type="ARBA" id="ARBA00011956"/>
    </source>
</evidence>
<evidence type="ECO:0000256" key="7">
    <source>
        <dbReference type="ARBA" id="ARBA00023235"/>
    </source>
</evidence>
<evidence type="ECO:0000313" key="13">
    <source>
        <dbReference type="Proteomes" id="UP001301350"/>
    </source>
</evidence>
<evidence type="ECO:0000256" key="6">
    <source>
        <dbReference type="ARBA" id="ARBA00022833"/>
    </source>
</evidence>
<feature type="binding site" evidence="9">
    <location>
        <position position="104"/>
    </location>
    <ligand>
        <name>Zn(2+)</name>
        <dbReference type="ChEBI" id="CHEBI:29105"/>
    </ligand>
</feature>
<evidence type="ECO:0000259" key="11">
    <source>
        <dbReference type="Pfam" id="PF20512"/>
    </source>
</evidence>
<protein>
    <recommendedName>
        <fullName evidence="4">mannose-6-phosphate isomerase</fullName>
        <ecNumber evidence="4">5.3.1.8</ecNumber>
    </recommendedName>
</protein>
<dbReference type="NCBIfam" id="TIGR00218">
    <property type="entry name" value="manA"/>
    <property type="match status" value="1"/>
</dbReference>
<dbReference type="InterPro" id="IPR014710">
    <property type="entry name" value="RmlC-like_jellyroll"/>
</dbReference>
<feature type="binding site" evidence="9">
    <location>
        <position position="129"/>
    </location>
    <ligand>
        <name>Zn(2+)</name>
        <dbReference type="ChEBI" id="CHEBI:29105"/>
    </ligand>
</feature>
<dbReference type="EC" id="5.3.1.8" evidence="4"/>
<dbReference type="Gene3D" id="2.60.120.10">
    <property type="entry name" value="Jelly Rolls"/>
    <property type="match status" value="2"/>
</dbReference>
<feature type="domain" description="Phosphomannose isomerase type I catalytic" evidence="10">
    <location>
        <begin position="12"/>
        <end position="147"/>
    </location>
</feature>
<evidence type="ECO:0000313" key="12">
    <source>
        <dbReference type="EMBL" id="KAK4535522.1"/>
    </source>
</evidence>
<sequence>MTPEKPPHPPILPLQGHLQHYAWGRHGSESLVARYASAQGAIPGGVLVNECYAELWLGAHPSGEALAVLPDGRRVGCSQLAPGAPLPFLLKVLSVRQALSLQVHPDRERAAVLHAARPDVYRDANHKPEMAVCIGDEPFEALCGFRSAADIRQALAAVPELRELAGAAAAEEFMRAPSGEESAALRPLFTGLMRNEALAPALAKSLLQRLSSEATAEKLTVADSLFMRLHTQFPGDVGVFAPYLLHYVQLQPGEALYMGPNEPHAYLSGHCVEVMACSDNVVRAGLTPKPKDIDTLCDMLQYVCRDAFPRVLRDARQVYRTPAEEFALQEVQLVRERDGEGYQAVERCVGVSMWLCVEGDGWLQGREGNAWGNEWLLAPGMTYWVGKGVCLRLRAVSPRFLAYRAHAKGALKEEQRVS</sequence>
<dbReference type="Proteomes" id="UP001301350">
    <property type="component" value="Unassembled WGS sequence"/>
</dbReference>
<dbReference type="InterPro" id="IPR016305">
    <property type="entry name" value="Mannose-6-P_Isomerase"/>
</dbReference>
<dbReference type="PROSITE" id="PS00966">
    <property type="entry name" value="PMI_I_2"/>
    <property type="match status" value="1"/>
</dbReference>
<dbReference type="GO" id="GO:0008270">
    <property type="term" value="F:zinc ion binding"/>
    <property type="evidence" value="ECO:0007669"/>
    <property type="project" value="InterPro"/>
</dbReference>
<name>A0AAV9ITD4_CYACA</name>
<dbReference type="GO" id="GO:0009298">
    <property type="term" value="P:GDP-mannose biosynthetic process"/>
    <property type="evidence" value="ECO:0007669"/>
    <property type="project" value="InterPro"/>
</dbReference>
<dbReference type="GO" id="GO:0004476">
    <property type="term" value="F:mannose-6-phosphate isomerase activity"/>
    <property type="evidence" value="ECO:0007669"/>
    <property type="project" value="UniProtKB-EC"/>
</dbReference>
<evidence type="ECO:0000256" key="8">
    <source>
        <dbReference type="PIRSR" id="PIRSR001480-1"/>
    </source>
</evidence>
<evidence type="ECO:0000259" key="10">
    <source>
        <dbReference type="Pfam" id="PF20511"/>
    </source>
</evidence>
<dbReference type="PROSITE" id="PS00965">
    <property type="entry name" value="PMI_I_1"/>
    <property type="match status" value="1"/>
</dbReference>
<dbReference type="CDD" id="cd07011">
    <property type="entry name" value="cupin_PMI_type_I_N"/>
    <property type="match status" value="1"/>
</dbReference>
<dbReference type="PRINTS" id="PR00714">
    <property type="entry name" value="MAN6PISMRASE"/>
</dbReference>
<dbReference type="EMBL" id="JANCYW010000005">
    <property type="protein sequence ID" value="KAK4535522.1"/>
    <property type="molecule type" value="Genomic_DNA"/>
</dbReference>
<evidence type="ECO:0000256" key="5">
    <source>
        <dbReference type="ARBA" id="ARBA00022723"/>
    </source>
</evidence>
<keyword evidence="6 9" id="KW-0862">Zinc</keyword>
<reference evidence="12 13" key="1">
    <citation type="submission" date="2022-07" db="EMBL/GenBank/DDBJ databases">
        <title>Genome-wide signatures of adaptation to extreme environments.</title>
        <authorList>
            <person name="Cho C.H."/>
            <person name="Yoon H.S."/>
        </authorList>
    </citation>
    <scope>NUCLEOTIDE SEQUENCE [LARGE SCALE GENOMIC DNA]</scope>
    <source>
        <strain evidence="12 13">DBV 063 E5</strain>
    </source>
</reference>